<sequence length="112" mass="11896">MGMDHGETIAAHDGLCPPPPPLSKYTRAPGVTTCPDFRGAVQVAAVSLKRRYASTCGQRSRLHAGHTAFRARALLHVSACLVDGEVLNRQAGNTPWLPTYIPAGHAVQSTPL</sequence>
<organism evidence="2">
    <name type="scientific">Eutreptiella gymnastica</name>
    <dbReference type="NCBI Taxonomy" id="73025"/>
    <lineage>
        <taxon>Eukaryota</taxon>
        <taxon>Discoba</taxon>
        <taxon>Euglenozoa</taxon>
        <taxon>Euglenida</taxon>
        <taxon>Spirocuta</taxon>
        <taxon>Euglenophyceae</taxon>
        <taxon>Eutreptiales</taxon>
        <taxon>Eutreptiaceae</taxon>
        <taxon>Eutreptiella</taxon>
    </lineage>
</organism>
<feature type="region of interest" description="Disordered" evidence="1">
    <location>
        <begin position="1"/>
        <end position="21"/>
    </location>
</feature>
<name>A0A7S1IKV9_9EUGL</name>
<dbReference type="EMBL" id="HBGA01072374">
    <property type="protein sequence ID" value="CAD9015926.1"/>
    <property type="molecule type" value="Transcribed_RNA"/>
</dbReference>
<dbReference type="AlphaFoldDB" id="A0A7S1IKV9"/>
<evidence type="ECO:0000313" key="2">
    <source>
        <dbReference type="EMBL" id="CAD9015926.1"/>
    </source>
</evidence>
<gene>
    <name evidence="2" type="ORF">EGYM00392_LOCUS27035</name>
</gene>
<reference evidence="2" key="1">
    <citation type="submission" date="2021-01" db="EMBL/GenBank/DDBJ databases">
        <authorList>
            <person name="Corre E."/>
            <person name="Pelletier E."/>
            <person name="Niang G."/>
            <person name="Scheremetjew M."/>
            <person name="Finn R."/>
            <person name="Kale V."/>
            <person name="Holt S."/>
            <person name="Cochrane G."/>
            <person name="Meng A."/>
            <person name="Brown T."/>
            <person name="Cohen L."/>
        </authorList>
    </citation>
    <scope>NUCLEOTIDE SEQUENCE</scope>
    <source>
        <strain evidence="2">NIES-381</strain>
    </source>
</reference>
<protein>
    <submittedName>
        <fullName evidence="2">Uncharacterized protein</fullName>
    </submittedName>
</protein>
<evidence type="ECO:0000256" key="1">
    <source>
        <dbReference type="SAM" id="MobiDB-lite"/>
    </source>
</evidence>
<accession>A0A7S1IKV9</accession>
<proteinExistence type="predicted"/>